<keyword evidence="3" id="KW-1185">Reference proteome</keyword>
<organism evidence="2 3">
    <name type="scientific">Tuber borchii</name>
    <name type="common">White truffle</name>
    <dbReference type="NCBI Taxonomy" id="42251"/>
    <lineage>
        <taxon>Eukaryota</taxon>
        <taxon>Fungi</taxon>
        <taxon>Dikarya</taxon>
        <taxon>Ascomycota</taxon>
        <taxon>Pezizomycotina</taxon>
        <taxon>Pezizomycetes</taxon>
        <taxon>Pezizales</taxon>
        <taxon>Tuberaceae</taxon>
        <taxon>Tuber</taxon>
    </lineage>
</organism>
<evidence type="ECO:0000313" key="2">
    <source>
        <dbReference type="EMBL" id="PUU83116.1"/>
    </source>
</evidence>
<dbReference type="OrthoDB" id="10448771at2759"/>
<reference evidence="2 3" key="1">
    <citation type="submission" date="2017-04" db="EMBL/GenBank/DDBJ databases">
        <title>Draft genome sequence of Tuber borchii Vittad., a whitish edible truffle.</title>
        <authorList>
            <consortium name="DOE Joint Genome Institute"/>
            <person name="Murat C."/>
            <person name="Kuo A."/>
            <person name="Barry K.W."/>
            <person name="Clum A."/>
            <person name="Dockter R.B."/>
            <person name="Fauchery L."/>
            <person name="Iotti M."/>
            <person name="Kohler A."/>
            <person name="Labutti K."/>
            <person name="Lindquist E.A."/>
            <person name="Lipzen A."/>
            <person name="Ohm R.A."/>
            <person name="Wang M."/>
            <person name="Grigoriev I.V."/>
            <person name="Zambonelli A."/>
            <person name="Martin F.M."/>
        </authorList>
    </citation>
    <scope>NUCLEOTIDE SEQUENCE [LARGE SCALE GENOMIC DNA]</scope>
    <source>
        <strain evidence="2 3">Tbo3840</strain>
    </source>
</reference>
<gene>
    <name evidence="2" type="ORF">B9Z19DRAFT_1061260</name>
</gene>
<protein>
    <submittedName>
        <fullName evidence="2">Uncharacterized protein</fullName>
    </submittedName>
</protein>
<name>A0A2T7A5V1_TUBBO</name>
<feature type="region of interest" description="Disordered" evidence="1">
    <location>
        <begin position="35"/>
        <end position="77"/>
    </location>
</feature>
<proteinExistence type="predicted"/>
<evidence type="ECO:0000256" key="1">
    <source>
        <dbReference type="SAM" id="MobiDB-lite"/>
    </source>
</evidence>
<dbReference type="Proteomes" id="UP000244722">
    <property type="component" value="Unassembled WGS sequence"/>
</dbReference>
<evidence type="ECO:0000313" key="3">
    <source>
        <dbReference type="Proteomes" id="UP000244722"/>
    </source>
</evidence>
<sequence>MTSLPEDWEENQLTALKKQKKKKVPVYTIELTPSVELGRENRTQGKKQALLKEIWGNGSGGDTGENEGKEEKRKKKSKYTYTAIWKQPEGAKGRVQSLEEVIKSGRPLDQSAGRAEIGISSFYDTHKEDRDRKKIT</sequence>
<dbReference type="AlphaFoldDB" id="A0A2T7A5V1"/>
<comment type="caution">
    <text evidence="2">The sequence shown here is derived from an EMBL/GenBank/DDBJ whole genome shotgun (WGS) entry which is preliminary data.</text>
</comment>
<dbReference type="EMBL" id="NESQ01000017">
    <property type="protein sequence ID" value="PUU83116.1"/>
    <property type="molecule type" value="Genomic_DNA"/>
</dbReference>
<accession>A0A2T7A5V1</accession>